<feature type="domain" description="LD-carboxypeptidase N-terminal" evidence="6">
    <location>
        <begin position="44"/>
        <end position="161"/>
    </location>
</feature>
<dbReference type="PANTHER" id="PTHR30237">
    <property type="entry name" value="MURAMOYLTETRAPEPTIDE CARBOXYPEPTIDASE"/>
    <property type="match status" value="1"/>
</dbReference>
<evidence type="ECO:0000313" key="8">
    <source>
        <dbReference type="EMBL" id="MFC4873761.1"/>
    </source>
</evidence>
<dbReference type="InterPro" id="IPR003507">
    <property type="entry name" value="S66_fam"/>
</dbReference>
<evidence type="ECO:0000256" key="3">
    <source>
        <dbReference type="ARBA" id="ARBA00022670"/>
    </source>
</evidence>
<dbReference type="InterPro" id="IPR027478">
    <property type="entry name" value="LdcA_N"/>
</dbReference>
<comment type="similarity">
    <text evidence="1">Belongs to the peptidase S66 family.</text>
</comment>
<dbReference type="CDD" id="cd07025">
    <property type="entry name" value="Peptidase_S66"/>
    <property type="match status" value="1"/>
</dbReference>
<evidence type="ECO:0000256" key="1">
    <source>
        <dbReference type="ARBA" id="ARBA00010233"/>
    </source>
</evidence>
<dbReference type="InterPro" id="IPR027461">
    <property type="entry name" value="Carboxypeptidase_A_C_sf"/>
</dbReference>
<keyword evidence="9" id="KW-1185">Reference proteome</keyword>
<keyword evidence="3" id="KW-0645">Protease</keyword>
<comment type="caution">
    <text evidence="8">The sequence shown here is derived from an EMBL/GenBank/DDBJ whole genome shotgun (WGS) entry which is preliminary data.</text>
</comment>
<dbReference type="InterPro" id="IPR040921">
    <property type="entry name" value="Peptidase_S66C"/>
</dbReference>
<dbReference type="PANTHER" id="PTHR30237:SF2">
    <property type="entry name" value="MUREIN TETRAPEPTIDE CARBOXYPEPTIDASE"/>
    <property type="match status" value="1"/>
</dbReference>
<dbReference type="Gene3D" id="3.50.30.60">
    <property type="entry name" value="LD-carboxypeptidase A C-terminal domain-like"/>
    <property type="match status" value="1"/>
</dbReference>
<evidence type="ECO:0000256" key="5">
    <source>
        <dbReference type="ARBA" id="ARBA00022825"/>
    </source>
</evidence>
<dbReference type="InterPro" id="IPR040449">
    <property type="entry name" value="Peptidase_S66_N"/>
</dbReference>
<proteinExistence type="inferred from homology"/>
<dbReference type="EMBL" id="JBHSJJ010000012">
    <property type="protein sequence ID" value="MFC4873761.1"/>
    <property type="molecule type" value="Genomic_DNA"/>
</dbReference>
<evidence type="ECO:0000259" key="7">
    <source>
        <dbReference type="Pfam" id="PF17676"/>
    </source>
</evidence>
<reference evidence="9" key="1">
    <citation type="journal article" date="2019" name="Int. J. Syst. Evol. Microbiol.">
        <title>The Global Catalogue of Microorganisms (GCM) 10K type strain sequencing project: providing services to taxonomists for standard genome sequencing and annotation.</title>
        <authorList>
            <consortium name="The Broad Institute Genomics Platform"/>
            <consortium name="The Broad Institute Genome Sequencing Center for Infectious Disease"/>
            <person name="Wu L."/>
            <person name="Ma J."/>
        </authorList>
    </citation>
    <scope>NUCLEOTIDE SEQUENCE [LARGE SCALE GENOMIC DNA]</scope>
    <source>
        <strain evidence="9">CGMCC 4.7466</strain>
    </source>
</reference>
<dbReference type="SUPFAM" id="SSF141986">
    <property type="entry name" value="LD-carboxypeptidase A C-terminal domain-like"/>
    <property type="match status" value="1"/>
</dbReference>
<keyword evidence="2" id="KW-0121">Carboxypeptidase</keyword>
<dbReference type="Proteomes" id="UP001595818">
    <property type="component" value="Unassembled WGS sequence"/>
</dbReference>
<dbReference type="Gene3D" id="3.40.50.10740">
    <property type="entry name" value="Class I glutamine amidotransferase-like"/>
    <property type="match status" value="1"/>
</dbReference>
<evidence type="ECO:0000256" key="4">
    <source>
        <dbReference type="ARBA" id="ARBA00022801"/>
    </source>
</evidence>
<gene>
    <name evidence="8" type="ORF">ACFPFU_18810</name>
</gene>
<dbReference type="SUPFAM" id="SSF52317">
    <property type="entry name" value="Class I glutamine amidotransferase-like"/>
    <property type="match status" value="1"/>
</dbReference>
<evidence type="ECO:0000256" key="2">
    <source>
        <dbReference type="ARBA" id="ARBA00022645"/>
    </source>
</evidence>
<organism evidence="8 9">
    <name type="scientific">Negadavirga shengliensis</name>
    <dbReference type="NCBI Taxonomy" id="1389218"/>
    <lineage>
        <taxon>Bacteria</taxon>
        <taxon>Pseudomonadati</taxon>
        <taxon>Bacteroidota</taxon>
        <taxon>Cytophagia</taxon>
        <taxon>Cytophagales</taxon>
        <taxon>Cyclobacteriaceae</taxon>
        <taxon>Negadavirga</taxon>
    </lineage>
</organism>
<name>A0ABV9T5L3_9BACT</name>
<evidence type="ECO:0000259" key="6">
    <source>
        <dbReference type="Pfam" id="PF02016"/>
    </source>
</evidence>
<accession>A0ABV9T5L3</accession>
<dbReference type="Pfam" id="PF02016">
    <property type="entry name" value="Peptidase_S66"/>
    <property type="match status" value="1"/>
</dbReference>
<sequence length="345" mass="38015">MKKRDFIKALTLGLGGLPLAGFSSNTSPFSSKLLPKALNPGDLVGLISPSAATAERIQFTFAREALEALGFRVKEGKSLTNRRGHLAGTDQERADDLNEMFGDQDIRAVICIRGGSGAARILPLIDYETVKNNPKPIMGYSDITALHNAIHAQTGLITFHGPNGTGSWNKFNVHQFKELFFEKKLIKYENEQVKEDDLVIKRNRTQVIFPGKAEGELIGGNLTVLTGLAGSPYLPSFKDKILFIEDIGEEPYRIDRMMSTLMLMGALKEIRGFIFGQCTDCDPSSGYGNLHLDQILDDYLLPLKIPAYRGAMIGHVPKQFILPIGAKISMDADAGTFELQEHVFQ</sequence>
<protein>
    <submittedName>
        <fullName evidence="8">LD-carboxypeptidase</fullName>
    </submittedName>
</protein>
<dbReference type="InterPro" id="IPR029062">
    <property type="entry name" value="Class_I_gatase-like"/>
</dbReference>
<dbReference type="RefSeq" id="WP_377066940.1">
    <property type="nucleotide sequence ID" value="NZ_JBHSJJ010000012.1"/>
</dbReference>
<dbReference type="PIRSF" id="PIRSF028757">
    <property type="entry name" value="LD-carboxypeptidase"/>
    <property type="match status" value="1"/>
</dbReference>
<keyword evidence="5" id="KW-0720">Serine protease</keyword>
<dbReference type="Pfam" id="PF17676">
    <property type="entry name" value="Peptidase_S66C"/>
    <property type="match status" value="1"/>
</dbReference>
<evidence type="ECO:0000313" key="9">
    <source>
        <dbReference type="Proteomes" id="UP001595818"/>
    </source>
</evidence>
<feature type="domain" description="LD-carboxypeptidase C-terminal" evidence="7">
    <location>
        <begin position="214"/>
        <end position="329"/>
    </location>
</feature>
<keyword evidence="4" id="KW-0378">Hydrolase</keyword>